<dbReference type="Pfam" id="PF12535">
    <property type="entry name" value="Nudix_N"/>
    <property type="match status" value="1"/>
</dbReference>
<dbReference type="PANTHER" id="PTHR43046">
    <property type="entry name" value="GDP-MANNOSE MANNOSYL HYDROLASE"/>
    <property type="match status" value="1"/>
</dbReference>
<dbReference type="Gene3D" id="3.90.79.10">
    <property type="entry name" value="Nucleoside Triphosphate Pyrophosphohydrolase"/>
    <property type="match status" value="1"/>
</dbReference>
<dbReference type="Proteomes" id="UP001226720">
    <property type="component" value="Unassembled WGS sequence"/>
</dbReference>
<dbReference type="SUPFAM" id="SSF55811">
    <property type="entry name" value="Nudix"/>
    <property type="match status" value="1"/>
</dbReference>
<dbReference type="PROSITE" id="PS51462">
    <property type="entry name" value="NUDIX"/>
    <property type="match status" value="1"/>
</dbReference>
<evidence type="ECO:0000313" key="5">
    <source>
        <dbReference type="Proteomes" id="UP001226720"/>
    </source>
</evidence>
<keyword evidence="5" id="KW-1185">Reference proteome</keyword>
<dbReference type="Gene3D" id="6.10.250.1120">
    <property type="match status" value="1"/>
</dbReference>
<name>A0ABU0K5C9_9BACL</name>
<keyword evidence="2" id="KW-0378">Hydrolase</keyword>
<evidence type="ECO:0000256" key="1">
    <source>
        <dbReference type="ARBA" id="ARBA00001946"/>
    </source>
</evidence>
<protein>
    <submittedName>
        <fullName evidence="4">ADP-ribose pyrophosphatase YjhB (NUDIX family)</fullName>
    </submittedName>
</protein>
<dbReference type="InterPro" id="IPR059176">
    <property type="entry name" value="UDP-X_N"/>
</dbReference>
<feature type="domain" description="Nudix hydrolase" evidence="3">
    <location>
        <begin position="67"/>
        <end position="197"/>
    </location>
</feature>
<organism evidence="4 5">
    <name type="scientific">Guptibacillus hwajinpoensis</name>
    <dbReference type="NCBI Taxonomy" id="208199"/>
    <lineage>
        <taxon>Bacteria</taxon>
        <taxon>Bacillati</taxon>
        <taxon>Bacillota</taxon>
        <taxon>Bacilli</taxon>
        <taxon>Bacillales</taxon>
        <taxon>Guptibacillaceae</taxon>
        <taxon>Guptibacillus</taxon>
    </lineage>
</organism>
<dbReference type="PANTHER" id="PTHR43046:SF16">
    <property type="entry name" value="ADP-RIBOSE PYROPHOSPHATASE YJHB-RELATED"/>
    <property type="match status" value="1"/>
</dbReference>
<dbReference type="EMBL" id="JAUSWM010000008">
    <property type="protein sequence ID" value="MDQ0484499.1"/>
    <property type="molecule type" value="Genomic_DNA"/>
</dbReference>
<accession>A0ABU0K5C9</accession>
<dbReference type="Pfam" id="PF00293">
    <property type="entry name" value="NUDIX"/>
    <property type="match status" value="1"/>
</dbReference>
<gene>
    <name evidence="4" type="ORF">QO000_003483</name>
</gene>
<reference evidence="4" key="1">
    <citation type="submission" date="2023-07" db="EMBL/GenBank/DDBJ databases">
        <title>Genomic Encyclopedia of Type Strains, Phase IV (KMG-IV): sequencing the most valuable type-strain genomes for metagenomic binning, comparative biology and taxonomic classification.</title>
        <authorList>
            <person name="Goeker M."/>
        </authorList>
    </citation>
    <scope>NUCLEOTIDE SEQUENCE [LARGE SCALE GENOMIC DNA]</scope>
    <source>
        <strain evidence="4">JSM 076093</strain>
    </source>
</reference>
<evidence type="ECO:0000256" key="2">
    <source>
        <dbReference type="ARBA" id="ARBA00022801"/>
    </source>
</evidence>
<comment type="cofactor">
    <cofactor evidence="1">
        <name>Mg(2+)</name>
        <dbReference type="ChEBI" id="CHEBI:18420"/>
    </cofactor>
</comment>
<sequence>MMEEKWLAWAKQIQSIAQAGLTYTRDDYDYERYIELRQLSADILETYTEYDMKTIQELFTNETGYQTPKVDIRAAVFKEGKILLVKEKADGKWSIPGGWGDVGFSPGEVAVKEVEEESGYLVEAKRLLAVLDHKHHPHPPSPYHIYKMIIGCELVGGNAADSIETSDCDFFSLDNLPPLSIGRITESQITMLFKLYENPTLPTVFD</sequence>
<dbReference type="InterPro" id="IPR015797">
    <property type="entry name" value="NUDIX_hydrolase-like_dom_sf"/>
</dbReference>
<evidence type="ECO:0000313" key="4">
    <source>
        <dbReference type="EMBL" id="MDQ0484499.1"/>
    </source>
</evidence>
<proteinExistence type="predicted"/>
<evidence type="ECO:0000259" key="3">
    <source>
        <dbReference type="PROSITE" id="PS51462"/>
    </source>
</evidence>
<comment type="caution">
    <text evidence="4">The sequence shown here is derived from an EMBL/GenBank/DDBJ whole genome shotgun (WGS) entry which is preliminary data.</text>
</comment>
<dbReference type="InterPro" id="IPR000086">
    <property type="entry name" value="NUDIX_hydrolase_dom"/>
</dbReference>